<comment type="caution">
    <text evidence="1">The sequence shown here is derived from an EMBL/GenBank/DDBJ whole genome shotgun (WGS) entry which is preliminary data.</text>
</comment>
<keyword evidence="2" id="KW-1185">Reference proteome</keyword>
<dbReference type="AlphaFoldDB" id="A0AAE0GPP7"/>
<sequence length="147" mass="16475">ARFTNFGKAVNLEDSFEGLDSDTIEMAGAAGSTSRREVEAFVKAEDAVALGFTLLEFIFSSLAISGPSPRTTATAFRRLVVEMFDFEMVQLREYCAAEEEWDVVVQLLDQDEQAGWEFLSQLFMEKKPTDELIECRFFRCSAPGESS</sequence>
<gene>
    <name evidence="1" type="ORF">CYMTET_10918</name>
</gene>
<dbReference type="GO" id="GO:0009507">
    <property type="term" value="C:chloroplast"/>
    <property type="evidence" value="ECO:0007669"/>
    <property type="project" value="TreeGrafter"/>
</dbReference>
<dbReference type="EMBL" id="LGRX02003901">
    <property type="protein sequence ID" value="KAK3281286.1"/>
    <property type="molecule type" value="Genomic_DNA"/>
</dbReference>
<dbReference type="PANTHER" id="PTHR36796:SF1">
    <property type="entry name" value="PROTEIN KINASE SUPERFAMILY PROTEIN"/>
    <property type="match status" value="1"/>
</dbReference>
<evidence type="ECO:0008006" key="3">
    <source>
        <dbReference type="Google" id="ProtNLM"/>
    </source>
</evidence>
<reference evidence="1 2" key="1">
    <citation type="journal article" date="2015" name="Genome Biol. Evol.">
        <title>Comparative Genomics of a Bacterivorous Green Alga Reveals Evolutionary Causalities and Consequences of Phago-Mixotrophic Mode of Nutrition.</title>
        <authorList>
            <person name="Burns J.A."/>
            <person name="Paasch A."/>
            <person name="Narechania A."/>
            <person name="Kim E."/>
        </authorList>
    </citation>
    <scope>NUCLEOTIDE SEQUENCE [LARGE SCALE GENOMIC DNA]</scope>
    <source>
        <strain evidence="1 2">PLY_AMNH</strain>
    </source>
</reference>
<name>A0AAE0GPP7_9CHLO</name>
<evidence type="ECO:0000313" key="2">
    <source>
        <dbReference type="Proteomes" id="UP001190700"/>
    </source>
</evidence>
<dbReference type="PANTHER" id="PTHR36796">
    <property type="entry name" value="PROTEIN KINASE SUPERFAMILY PROTEIN"/>
    <property type="match status" value="1"/>
</dbReference>
<evidence type="ECO:0000313" key="1">
    <source>
        <dbReference type="EMBL" id="KAK3281286.1"/>
    </source>
</evidence>
<organism evidence="1 2">
    <name type="scientific">Cymbomonas tetramitiformis</name>
    <dbReference type="NCBI Taxonomy" id="36881"/>
    <lineage>
        <taxon>Eukaryota</taxon>
        <taxon>Viridiplantae</taxon>
        <taxon>Chlorophyta</taxon>
        <taxon>Pyramimonadophyceae</taxon>
        <taxon>Pyramimonadales</taxon>
        <taxon>Pyramimonadaceae</taxon>
        <taxon>Cymbomonas</taxon>
    </lineage>
</organism>
<protein>
    <recommendedName>
        <fullName evidence="3">Protein kinase domain-containing protein</fullName>
    </recommendedName>
</protein>
<dbReference type="Proteomes" id="UP001190700">
    <property type="component" value="Unassembled WGS sequence"/>
</dbReference>
<proteinExistence type="predicted"/>
<accession>A0AAE0GPP7</accession>
<feature type="non-terminal residue" evidence="1">
    <location>
        <position position="1"/>
    </location>
</feature>